<dbReference type="InterPro" id="IPR046960">
    <property type="entry name" value="PPR_At4g14850-like_plant"/>
</dbReference>
<sequence>MIPPFLISPTAFSAPSTPPATLRRSSTRPSPSSSLSGLSDQFASSRAIKKLCCSPSSLPRAISLYSAIPRPDAFLCNTILRALLNSDRAHAAFAFYTGCVLPGRVSPNHFTFPLLAKLFAELGFDQTGRCVHAQAMKLGFEADLFIRNAVIHMYSCFGDIAAAPEIFGFGSRDGFGYMELDDQRVREEWARGRWGDGGCEEAVLGYAREGCCLLEHYDQWRRAGWQLTSERLAEKMTVEPAPALWGALLSAARSQSDSKLGEIVSNKLIDLEPRDMGPYVLLSNIYAEEGKWDDVERVRKVMAGNGLNKPAGVSKLECHLWSSDELSARRKNMMYSMLREMGAHLKSSCRQFERQP</sequence>
<name>A0A9D5H9H1_9LILI</name>
<dbReference type="InterPro" id="IPR011990">
    <property type="entry name" value="TPR-like_helical_dom_sf"/>
</dbReference>
<dbReference type="PANTHER" id="PTHR47926:SF485">
    <property type="entry name" value="REPEAT-LIKE SUPERFAMILY PROTEIN, PUTATIVE-RELATED"/>
    <property type="match status" value="1"/>
</dbReference>
<dbReference type="Pfam" id="PF20431">
    <property type="entry name" value="E_motif"/>
    <property type="match status" value="1"/>
</dbReference>
<evidence type="ECO:0008006" key="4">
    <source>
        <dbReference type="Google" id="ProtNLM"/>
    </source>
</evidence>
<evidence type="ECO:0000313" key="3">
    <source>
        <dbReference type="Proteomes" id="UP001085076"/>
    </source>
</evidence>
<dbReference type="InterPro" id="IPR046848">
    <property type="entry name" value="E_motif"/>
</dbReference>
<keyword evidence="3" id="KW-1185">Reference proteome</keyword>
<proteinExistence type="predicted"/>
<dbReference type="Proteomes" id="UP001085076">
    <property type="component" value="Miscellaneous, Linkage group lg07"/>
</dbReference>
<evidence type="ECO:0000313" key="2">
    <source>
        <dbReference type="EMBL" id="KAJ0968147.1"/>
    </source>
</evidence>
<protein>
    <recommendedName>
        <fullName evidence="4">Pentatricopeptide repeat-containing protein</fullName>
    </recommendedName>
</protein>
<accession>A0A9D5H9H1</accession>
<evidence type="ECO:0000256" key="1">
    <source>
        <dbReference type="SAM" id="MobiDB-lite"/>
    </source>
</evidence>
<organism evidence="2 3">
    <name type="scientific">Dioscorea zingiberensis</name>
    <dbReference type="NCBI Taxonomy" id="325984"/>
    <lineage>
        <taxon>Eukaryota</taxon>
        <taxon>Viridiplantae</taxon>
        <taxon>Streptophyta</taxon>
        <taxon>Embryophyta</taxon>
        <taxon>Tracheophyta</taxon>
        <taxon>Spermatophyta</taxon>
        <taxon>Magnoliopsida</taxon>
        <taxon>Liliopsida</taxon>
        <taxon>Dioscoreales</taxon>
        <taxon>Dioscoreaceae</taxon>
        <taxon>Dioscorea</taxon>
    </lineage>
</organism>
<dbReference type="GO" id="GO:0003723">
    <property type="term" value="F:RNA binding"/>
    <property type="evidence" value="ECO:0007669"/>
    <property type="project" value="InterPro"/>
</dbReference>
<reference evidence="2" key="2">
    <citation type="journal article" date="2022" name="Hortic Res">
        <title>The genome of Dioscorea zingiberensis sheds light on the biosynthesis, origin and evolution of the medicinally important diosgenin saponins.</title>
        <authorList>
            <person name="Li Y."/>
            <person name="Tan C."/>
            <person name="Li Z."/>
            <person name="Guo J."/>
            <person name="Li S."/>
            <person name="Chen X."/>
            <person name="Wang C."/>
            <person name="Dai X."/>
            <person name="Yang H."/>
            <person name="Song W."/>
            <person name="Hou L."/>
            <person name="Xu J."/>
            <person name="Tong Z."/>
            <person name="Xu A."/>
            <person name="Yuan X."/>
            <person name="Wang W."/>
            <person name="Yang Q."/>
            <person name="Chen L."/>
            <person name="Sun Z."/>
            <person name="Wang K."/>
            <person name="Pan B."/>
            <person name="Chen J."/>
            <person name="Bao Y."/>
            <person name="Liu F."/>
            <person name="Qi X."/>
            <person name="Gang D.R."/>
            <person name="Wen J."/>
            <person name="Li J."/>
        </authorList>
    </citation>
    <scope>NUCLEOTIDE SEQUENCE</scope>
    <source>
        <strain evidence="2">Dzin_1.0</strain>
    </source>
</reference>
<dbReference type="PANTHER" id="PTHR47926">
    <property type="entry name" value="PENTATRICOPEPTIDE REPEAT-CONTAINING PROTEIN"/>
    <property type="match status" value="1"/>
</dbReference>
<feature type="region of interest" description="Disordered" evidence="1">
    <location>
        <begin position="10"/>
        <end position="38"/>
    </location>
</feature>
<comment type="caution">
    <text evidence="2">The sequence shown here is derived from an EMBL/GenBank/DDBJ whole genome shotgun (WGS) entry which is preliminary data.</text>
</comment>
<gene>
    <name evidence="2" type="ORF">J5N97_025064</name>
</gene>
<dbReference type="Gene3D" id="1.25.40.10">
    <property type="entry name" value="Tetratricopeptide repeat domain"/>
    <property type="match status" value="1"/>
</dbReference>
<dbReference type="AlphaFoldDB" id="A0A9D5H9H1"/>
<dbReference type="GO" id="GO:0009451">
    <property type="term" value="P:RNA modification"/>
    <property type="evidence" value="ECO:0007669"/>
    <property type="project" value="InterPro"/>
</dbReference>
<dbReference type="EMBL" id="JAGGNH010000007">
    <property type="protein sequence ID" value="KAJ0968147.1"/>
    <property type="molecule type" value="Genomic_DNA"/>
</dbReference>
<reference evidence="2" key="1">
    <citation type="submission" date="2021-03" db="EMBL/GenBank/DDBJ databases">
        <authorList>
            <person name="Li Z."/>
            <person name="Yang C."/>
        </authorList>
    </citation>
    <scope>NUCLEOTIDE SEQUENCE</scope>
    <source>
        <strain evidence="2">Dzin_1.0</strain>
        <tissue evidence="2">Leaf</tissue>
    </source>
</reference>
<dbReference type="OrthoDB" id="185373at2759"/>